<dbReference type="FunFam" id="3.90.550.10:FF:000073">
    <property type="entry name" value="UTP--glucose-1-phosphate uridylyltransferase"/>
    <property type="match status" value="1"/>
</dbReference>
<feature type="binding site" evidence="9">
    <location>
        <position position="195"/>
    </location>
    <ligand>
        <name>substrate</name>
    </ligand>
</feature>
<feature type="binding site" evidence="10">
    <location>
        <position position="225"/>
    </location>
    <ligand>
        <name>UTP</name>
        <dbReference type="ChEBI" id="CHEBI:46398"/>
    </ligand>
</feature>
<dbReference type="GO" id="GO:0005737">
    <property type="term" value="C:cytoplasm"/>
    <property type="evidence" value="ECO:0007669"/>
    <property type="project" value="UniProtKB-SubCell"/>
</dbReference>
<dbReference type="PANTHER" id="PTHR43511">
    <property type="match status" value="1"/>
</dbReference>
<comment type="subcellular location">
    <subcellularLocation>
        <location evidence="1">Cytoplasm</location>
    </subcellularLocation>
</comment>
<keyword evidence="6 8" id="KW-0548">Nucleotidyltransferase</keyword>
<evidence type="ECO:0000256" key="4">
    <source>
        <dbReference type="ARBA" id="ARBA00022490"/>
    </source>
</evidence>
<dbReference type="InterPro" id="IPR029044">
    <property type="entry name" value="Nucleotide-diphossugar_trans"/>
</dbReference>
<dbReference type="RefSeq" id="XP_027191388.1">
    <property type="nucleotide sequence ID" value="XM_027335587.1"/>
</dbReference>
<dbReference type="SUPFAM" id="SSF53448">
    <property type="entry name" value="Nucleotide-diphospho-sugar transferases"/>
    <property type="match status" value="1"/>
</dbReference>
<dbReference type="GO" id="GO:0006011">
    <property type="term" value="P:UDP-alpha-D-glucose metabolic process"/>
    <property type="evidence" value="ECO:0007669"/>
    <property type="project" value="UniProtKB-UniRule"/>
</dbReference>
<evidence type="ECO:0000256" key="5">
    <source>
        <dbReference type="ARBA" id="ARBA00022679"/>
    </source>
</evidence>
<evidence type="ECO:0000256" key="6">
    <source>
        <dbReference type="ARBA" id="ARBA00022695"/>
    </source>
</evidence>
<dbReference type="AlphaFoldDB" id="A0A3Q7XTN6"/>
<dbReference type="GeneID" id="101490076"/>
<feature type="binding site" evidence="10">
    <location>
        <position position="194"/>
    </location>
    <ligand>
        <name>UTP</name>
        <dbReference type="ChEBI" id="CHEBI:46398"/>
    </ligand>
</feature>
<dbReference type="FunFam" id="2.160.10.10:FF:000001">
    <property type="entry name" value="UTP--glucose-1-phosphate uridylyltransferase"/>
    <property type="match status" value="1"/>
</dbReference>
<comment type="catalytic activity">
    <reaction evidence="7 8">
        <text>alpha-D-glucose 1-phosphate + UTP + H(+) = UDP-alpha-D-glucose + diphosphate</text>
        <dbReference type="Rhea" id="RHEA:19889"/>
        <dbReference type="ChEBI" id="CHEBI:15378"/>
        <dbReference type="ChEBI" id="CHEBI:33019"/>
        <dbReference type="ChEBI" id="CHEBI:46398"/>
        <dbReference type="ChEBI" id="CHEBI:58601"/>
        <dbReference type="ChEBI" id="CHEBI:58885"/>
        <dbReference type="EC" id="2.7.7.9"/>
    </reaction>
</comment>
<dbReference type="EC" id="2.7.7.9" evidence="3 8"/>
<evidence type="ECO:0000256" key="7">
    <source>
        <dbReference type="ARBA" id="ARBA00048128"/>
    </source>
</evidence>
<gene>
    <name evidence="12" type="primary">LOC101490076</name>
</gene>
<feature type="binding site" evidence="10">
    <location>
        <position position="165"/>
    </location>
    <ligand>
        <name>UTP</name>
        <dbReference type="ChEBI" id="CHEBI:46398"/>
    </ligand>
</feature>
<dbReference type="GO" id="GO:0052543">
    <property type="term" value="P:callose deposition in cell wall"/>
    <property type="evidence" value="ECO:0007669"/>
    <property type="project" value="UniProtKB-ARBA"/>
</dbReference>
<dbReference type="Gene3D" id="2.160.10.10">
    <property type="entry name" value="Hexapeptide repeat proteins"/>
    <property type="match status" value="1"/>
</dbReference>
<dbReference type="InterPro" id="IPR002618">
    <property type="entry name" value="UDPGP_fam"/>
</dbReference>
<keyword evidence="11" id="KW-1185">Reference proteome</keyword>
<reference evidence="12" key="2">
    <citation type="submission" date="2025-08" db="UniProtKB">
        <authorList>
            <consortium name="RefSeq"/>
        </authorList>
    </citation>
    <scope>IDENTIFICATION</scope>
    <source>
        <tissue evidence="12">Etiolated seedlings</tissue>
    </source>
</reference>
<dbReference type="Gene3D" id="3.90.550.10">
    <property type="entry name" value="Spore Coat Polysaccharide Biosynthesis Protein SpsA, Chain A"/>
    <property type="match status" value="1"/>
</dbReference>
<comment type="similarity">
    <text evidence="2 8">Belongs to the UDPGP type 1 family.</text>
</comment>
<proteinExistence type="inferred from homology"/>
<protein>
    <recommendedName>
        <fullName evidence="3 8">UTP--glucose-1-phosphate uridylyltransferase</fullName>
        <ecNumber evidence="3 8">2.7.7.9</ecNumber>
    </recommendedName>
</protein>
<reference evidence="11" key="1">
    <citation type="journal article" date="2013" name="Nat. Biotechnol.">
        <title>Draft genome sequence of chickpea (Cicer arietinum) provides a resource for trait improvement.</title>
        <authorList>
            <person name="Varshney R.K."/>
            <person name="Song C."/>
            <person name="Saxena R.K."/>
            <person name="Azam S."/>
            <person name="Yu S."/>
            <person name="Sharpe A.G."/>
            <person name="Cannon S."/>
            <person name="Baek J."/>
            <person name="Rosen B.D."/>
            <person name="Tar'an B."/>
            <person name="Millan T."/>
            <person name="Zhang X."/>
            <person name="Ramsay L.D."/>
            <person name="Iwata A."/>
            <person name="Wang Y."/>
            <person name="Nelson W."/>
            <person name="Farmer A.D."/>
            <person name="Gaur P.M."/>
            <person name="Soderlund C."/>
            <person name="Penmetsa R.V."/>
            <person name="Xu C."/>
            <person name="Bharti A.K."/>
            <person name="He W."/>
            <person name="Winter P."/>
            <person name="Zhao S."/>
            <person name="Hane J.K."/>
            <person name="Carrasquilla-Garcia N."/>
            <person name="Condie J.A."/>
            <person name="Upadhyaya H.D."/>
            <person name="Luo M.C."/>
            <person name="Thudi M."/>
            <person name="Gowda C.L."/>
            <person name="Singh N.P."/>
            <person name="Lichtenzveig J."/>
            <person name="Gali K.K."/>
            <person name="Rubio J."/>
            <person name="Nadarajan N."/>
            <person name="Dolezel J."/>
            <person name="Bansal K.C."/>
            <person name="Xu X."/>
            <person name="Edwards D."/>
            <person name="Zhang G."/>
            <person name="Kahl G."/>
            <person name="Gil J."/>
            <person name="Singh K.B."/>
            <person name="Datta S.K."/>
            <person name="Jackson S.A."/>
            <person name="Wang J."/>
            <person name="Cook D.R."/>
        </authorList>
    </citation>
    <scope>NUCLEOTIDE SEQUENCE [LARGE SCALE GENOMIC DNA]</scope>
    <source>
        <strain evidence="11">cv. CDC Frontier</strain>
    </source>
</reference>
<name>A0A3Q7XTN6_CICAR</name>
<keyword evidence="4" id="KW-0963">Cytoplasm</keyword>
<sequence length="472" mass="51792">MATATLTPANTDNLSNLKSSVAALSQISDNEKSGFINLVARYLSGEAQHVEWSNIQTPTDEVVVPYDSLAPTPEEMKNLLDKLVVLKLNGGLGTTMGCTGPKSVIEVREGLTFLDLIVIQIENLNSKYGSNVPLLLMNSFNTHDDTQKIVEKYTNSNVEIHTFNQSQYPRLVVDDFLPLPSKGQTGRDGWYPPGHGDVFPSLKNSGKLDTLLSQGKEYVFVANSDNLGAVVDLKILNHLIQNKNEYCMEVTPKTLADVKGGTLISYEGRVQLLEIAQVPDEHVSEFKSIEKFKIFNTNNLWVNLKAVKRLVEADALKMEIIPNPKEVDGVKVLQLETAAGAAIRFFDKAIGINVPRSRFLPVKATSDLLLVQSDLYTLQDGFVVRNQARANPENPSIELGPEFKKVSNFLSRFKSIPSIVELDSLKVTGDVWFGAGVTLKGKVSIVAKSGVKLEIPEGTVLVNKEISGPEDL</sequence>
<dbReference type="CDD" id="cd00897">
    <property type="entry name" value="UGPase_euk"/>
    <property type="match status" value="1"/>
</dbReference>
<dbReference type="Pfam" id="PF01704">
    <property type="entry name" value="UDPGP"/>
    <property type="match status" value="1"/>
</dbReference>
<evidence type="ECO:0000313" key="11">
    <source>
        <dbReference type="Proteomes" id="UP000087171"/>
    </source>
</evidence>
<keyword evidence="5 8" id="KW-0808">Transferase</keyword>
<evidence type="ECO:0000256" key="9">
    <source>
        <dbReference type="PIRSR" id="PIRSR000806-1"/>
    </source>
</evidence>
<evidence type="ECO:0000256" key="8">
    <source>
        <dbReference type="PIRNR" id="PIRNR000806"/>
    </source>
</evidence>
<feature type="binding site" evidence="10">
    <location>
        <position position="102"/>
    </location>
    <ligand>
        <name>UTP</name>
        <dbReference type="ChEBI" id="CHEBI:46398"/>
    </ligand>
</feature>
<dbReference type="InterPro" id="IPR016267">
    <property type="entry name" value="UDPGP_trans"/>
</dbReference>
<evidence type="ECO:0000256" key="2">
    <source>
        <dbReference type="ARBA" id="ARBA00010401"/>
    </source>
</evidence>
<evidence type="ECO:0000313" key="12">
    <source>
        <dbReference type="RefSeq" id="XP_027191388.1"/>
    </source>
</evidence>
<dbReference type="Proteomes" id="UP000087171">
    <property type="component" value="Chromosome Ca6"/>
</dbReference>
<accession>A0A3Q7XTN6</accession>
<feature type="binding site" evidence="10">
    <location>
        <position position="363"/>
    </location>
    <ligand>
        <name>UTP</name>
        <dbReference type="ChEBI" id="CHEBI:46398"/>
    </ligand>
</feature>
<dbReference type="GO" id="GO:0003983">
    <property type="term" value="F:UTP:glucose-1-phosphate uridylyltransferase activity"/>
    <property type="evidence" value="ECO:0007669"/>
    <property type="project" value="UniProtKB-EC"/>
</dbReference>
<evidence type="ECO:0000256" key="10">
    <source>
        <dbReference type="PIRSR" id="PIRSR000806-2"/>
    </source>
</evidence>
<organism evidence="11 12">
    <name type="scientific">Cicer arietinum</name>
    <name type="common">Chickpea</name>
    <name type="synonym">Garbanzo</name>
    <dbReference type="NCBI Taxonomy" id="3827"/>
    <lineage>
        <taxon>Eukaryota</taxon>
        <taxon>Viridiplantae</taxon>
        <taxon>Streptophyta</taxon>
        <taxon>Embryophyta</taxon>
        <taxon>Tracheophyta</taxon>
        <taxon>Spermatophyta</taxon>
        <taxon>Magnoliopsida</taxon>
        <taxon>eudicotyledons</taxon>
        <taxon>Gunneridae</taxon>
        <taxon>Pentapetalae</taxon>
        <taxon>rosids</taxon>
        <taxon>fabids</taxon>
        <taxon>Fabales</taxon>
        <taxon>Fabaceae</taxon>
        <taxon>Papilionoideae</taxon>
        <taxon>50 kb inversion clade</taxon>
        <taxon>NPAAA clade</taxon>
        <taxon>Hologalegina</taxon>
        <taxon>IRL clade</taxon>
        <taxon>Cicereae</taxon>
        <taxon>Cicer</taxon>
    </lineage>
</organism>
<dbReference type="PIRSF" id="PIRSF000806">
    <property type="entry name" value="UDPGP"/>
    <property type="match status" value="1"/>
</dbReference>
<evidence type="ECO:0000256" key="3">
    <source>
        <dbReference type="ARBA" id="ARBA00012415"/>
    </source>
</evidence>
<evidence type="ECO:0000256" key="1">
    <source>
        <dbReference type="ARBA" id="ARBA00004496"/>
    </source>
</evidence>